<feature type="transmembrane region" description="Helical" evidence="5">
    <location>
        <begin position="137"/>
        <end position="159"/>
    </location>
</feature>
<evidence type="ECO:0000313" key="7">
    <source>
        <dbReference type="Proteomes" id="UP000190852"/>
    </source>
</evidence>
<evidence type="ECO:0000256" key="5">
    <source>
        <dbReference type="SAM" id="Phobius"/>
    </source>
</evidence>
<keyword evidence="7" id="KW-1185">Reference proteome</keyword>
<dbReference type="RefSeq" id="WP_079682652.1">
    <property type="nucleotide sequence ID" value="NZ_FUYQ01000005.1"/>
</dbReference>
<dbReference type="EMBL" id="FUYQ01000005">
    <property type="protein sequence ID" value="SKB40854.1"/>
    <property type="molecule type" value="Genomic_DNA"/>
</dbReference>
<comment type="subcellular location">
    <subcellularLocation>
        <location evidence="1">Membrane</location>
        <topology evidence="1">Multi-pass membrane protein</topology>
    </subcellularLocation>
</comment>
<dbReference type="Pfam" id="PF07681">
    <property type="entry name" value="DoxX"/>
    <property type="match status" value="1"/>
</dbReference>
<evidence type="ECO:0000256" key="3">
    <source>
        <dbReference type="ARBA" id="ARBA00022989"/>
    </source>
</evidence>
<keyword evidence="4 5" id="KW-0472">Membrane</keyword>
<name>A0A1T5B0W6_9BACT</name>
<organism evidence="6 7">
    <name type="scientific">Parabacteroides chartae</name>
    <dbReference type="NCBI Taxonomy" id="1037355"/>
    <lineage>
        <taxon>Bacteria</taxon>
        <taxon>Pseudomonadati</taxon>
        <taxon>Bacteroidota</taxon>
        <taxon>Bacteroidia</taxon>
        <taxon>Bacteroidales</taxon>
        <taxon>Tannerellaceae</taxon>
        <taxon>Parabacteroides</taxon>
    </lineage>
</organism>
<evidence type="ECO:0000256" key="4">
    <source>
        <dbReference type="ARBA" id="ARBA00023136"/>
    </source>
</evidence>
<dbReference type="AlphaFoldDB" id="A0A1T5B0W6"/>
<sequence>MKNSENCCVYTKAQITWLVVLRLFIGWHFMYEGLVKIMNPKWTSMAYLLDSKGPASSFFIGLTQDPATMNLVNLCNEWGLFLVGLGLLTGCLSKLSAIGGITFLGIYYLSHPSFIGAGYIMPFEGTYLWIDKNLVELAALVVLLVFPTSKIIGIDRLLVKAMPKSILKLKLI</sequence>
<keyword evidence="3 5" id="KW-1133">Transmembrane helix</keyword>
<accession>A0A1T5B0W6</accession>
<proteinExistence type="predicted"/>
<evidence type="ECO:0000313" key="6">
    <source>
        <dbReference type="EMBL" id="SKB40854.1"/>
    </source>
</evidence>
<evidence type="ECO:0000256" key="1">
    <source>
        <dbReference type="ARBA" id="ARBA00004141"/>
    </source>
</evidence>
<reference evidence="7" key="1">
    <citation type="submission" date="2017-02" db="EMBL/GenBank/DDBJ databases">
        <authorList>
            <person name="Varghese N."/>
            <person name="Submissions S."/>
        </authorList>
    </citation>
    <scope>NUCLEOTIDE SEQUENCE [LARGE SCALE GENOMIC DNA]</scope>
    <source>
        <strain evidence="7">DSM 24967</strain>
    </source>
</reference>
<feature type="transmembrane region" description="Helical" evidence="5">
    <location>
        <begin position="78"/>
        <end position="109"/>
    </location>
</feature>
<keyword evidence="2 5" id="KW-0812">Transmembrane</keyword>
<feature type="transmembrane region" description="Helical" evidence="5">
    <location>
        <begin position="15"/>
        <end position="35"/>
    </location>
</feature>
<dbReference type="InterPro" id="IPR032808">
    <property type="entry name" value="DoxX"/>
</dbReference>
<evidence type="ECO:0000256" key="2">
    <source>
        <dbReference type="ARBA" id="ARBA00022692"/>
    </source>
</evidence>
<protein>
    <submittedName>
        <fullName evidence="6">Thiosulfate dehydrogenase [quinone] large subunit</fullName>
    </submittedName>
</protein>
<dbReference type="Proteomes" id="UP000190852">
    <property type="component" value="Unassembled WGS sequence"/>
</dbReference>
<dbReference type="GO" id="GO:0016020">
    <property type="term" value="C:membrane"/>
    <property type="evidence" value="ECO:0007669"/>
    <property type="project" value="UniProtKB-SubCell"/>
</dbReference>
<gene>
    <name evidence="6" type="ORF">SAMN05660349_00982</name>
</gene>